<dbReference type="Pfam" id="PF07895">
    <property type="entry name" value="DUF1673"/>
    <property type="match status" value="1"/>
</dbReference>
<feature type="transmembrane region" description="Helical" evidence="1">
    <location>
        <begin position="129"/>
        <end position="145"/>
    </location>
</feature>
<evidence type="ECO:0000256" key="1">
    <source>
        <dbReference type="SAM" id="Phobius"/>
    </source>
</evidence>
<keyword evidence="1" id="KW-1133">Transmembrane helix</keyword>
<feature type="transmembrane region" description="Helical" evidence="1">
    <location>
        <begin position="89"/>
        <end position="108"/>
    </location>
</feature>
<reference evidence="2 3" key="1">
    <citation type="submission" date="2014-07" db="EMBL/GenBank/DDBJ databases">
        <title>Methanogenic archaea and the global carbon cycle.</title>
        <authorList>
            <person name="Henriksen J.R."/>
            <person name="Luke J."/>
            <person name="Reinhart S."/>
            <person name="Benedict M.N."/>
            <person name="Youngblut N.D."/>
            <person name="Metcalf M.E."/>
            <person name="Whitaker R.J."/>
            <person name="Metcalf W.W."/>
        </authorList>
    </citation>
    <scope>NUCLEOTIDE SEQUENCE [LARGE SCALE GENOMIC DNA]</scope>
    <source>
        <strain evidence="2 3">S-6</strain>
    </source>
</reference>
<feature type="transmembrane region" description="Helical" evidence="1">
    <location>
        <begin position="151"/>
        <end position="169"/>
    </location>
</feature>
<dbReference type="HOGENOM" id="CLU_1363666_0_0_2"/>
<sequence length="239" mass="27881">MDVFTKSIRKLMGWCPNTKTLETRHSICPEYLEADNQSRGRDAGNTPILPSGWWNKRRNRSLIFSSVLTIFSIYWVAFQGESLKNEAFIHGLIFGIICNLLFCIWNWSYLDDIKNSSRKIKIITVSSKWRVINLILSLGSLYLLFSEFNWGFVLFLISAFCLIALLYYFNFNSAPLVFLLYFGSFNMAVMAFILGTCLTAFLYYLTDVYWEKKNHMKIYIIFENSLEKIYAIGEKEGKL</sequence>
<dbReference type="RefSeq" id="WP_011033154.1">
    <property type="nucleotide sequence ID" value="NZ_CP009512.1"/>
</dbReference>
<keyword evidence="1" id="KW-0812">Transmembrane</keyword>
<evidence type="ECO:0000313" key="2">
    <source>
        <dbReference type="EMBL" id="AKB63303.1"/>
    </source>
</evidence>
<accession>A0A0E3RBV7</accession>
<evidence type="ECO:0008006" key="4">
    <source>
        <dbReference type="Google" id="ProtNLM"/>
    </source>
</evidence>
<organism evidence="2 3">
    <name type="scientific">Methanosarcina mazei S-6</name>
    <dbReference type="NCBI Taxonomy" id="213585"/>
    <lineage>
        <taxon>Archaea</taxon>
        <taxon>Methanobacteriati</taxon>
        <taxon>Methanobacteriota</taxon>
        <taxon>Stenosarchaea group</taxon>
        <taxon>Methanomicrobia</taxon>
        <taxon>Methanosarcinales</taxon>
        <taxon>Methanosarcinaceae</taxon>
        <taxon>Methanosarcina</taxon>
    </lineage>
</organism>
<dbReference type="EMBL" id="CP009512">
    <property type="protein sequence ID" value="AKB63303.1"/>
    <property type="molecule type" value="Genomic_DNA"/>
</dbReference>
<dbReference type="Proteomes" id="UP000033097">
    <property type="component" value="Chromosome"/>
</dbReference>
<dbReference type="STRING" id="213585.MSMAS_0107"/>
<name>A0A0E3RBV7_METMZ</name>
<dbReference type="PATRIC" id="fig|213585.10.peg.127"/>
<gene>
    <name evidence="2" type="ORF">MSMAS_0107</name>
</gene>
<feature type="transmembrane region" description="Helical" evidence="1">
    <location>
        <begin position="61"/>
        <end position="77"/>
    </location>
</feature>
<feature type="transmembrane region" description="Helical" evidence="1">
    <location>
        <begin position="176"/>
        <end position="205"/>
    </location>
</feature>
<dbReference type="InterPro" id="IPR012874">
    <property type="entry name" value="DUF1673_METspp"/>
</dbReference>
<dbReference type="KEGG" id="mmj:MSMAS_0107"/>
<dbReference type="GeneID" id="24876246"/>
<dbReference type="AlphaFoldDB" id="A0A0E3RBV7"/>
<evidence type="ECO:0000313" key="3">
    <source>
        <dbReference type="Proteomes" id="UP000033097"/>
    </source>
</evidence>
<keyword evidence="1" id="KW-0472">Membrane</keyword>
<proteinExistence type="predicted"/>
<protein>
    <recommendedName>
        <fullName evidence="4">DUF1673 domain-containing protein</fullName>
    </recommendedName>
</protein>